<feature type="domain" description="HAMP" evidence="12">
    <location>
        <begin position="170"/>
        <end position="222"/>
    </location>
</feature>
<proteinExistence type="predicted"/>
<dbReference type="InterPro" id="IPR003661">
    <property type="entry name" value="HisK_dim/P_dom"/>
</dbReference>
<evidence type="ECO:0000256" key="8">
    <source>
        <dbReference type="ARBA" id="ARBA00022777"/>
    </source>
</evidence>
<dbReference type="InterPro" id="IPR003660">
    <property type="entry name" value="HAMP_dom"/>
</dbReference>
<dbReference type="SUPFAM" id="SSF55874">
    <property type="entry name" value="ATPase domain of HSP90 chaperone/DNA topoisomerase II/histidine kinase"/>
    <property type="match status" value="1"/>
</dbReference>
<evidence type="ECO:0000256" key="6">
    <source>
        <dbReference type="ARBA" id="ARBA00022679"/>
    </source>
</evidence>
<dbReference type="OrthoDB" id="9804645at2"/>
<dbReference type="GO" id="GO:0005524">
    <property type="term" value="F:ATP binding"/>
    <property type="evidence" value="ECO:0007669"/>
    <property type="project" value="UniProtKB-KW"/>
</dbReference>
<keyword evidence="10" id="KW-0812">Transmembrane</keyword>
<keyword evidence="10" id="KW-1133">Transmembrane helix</keyword>
<organism evidence="13 14">
    <name type="scientific">Alteraurantiacibacter buctensis</name>
    <dbReference type="NCBI Taxonomy" id="1503981"/>
    <lineage>
        <taxon>Bacteria</taxon>
        <taxon>Pseudomonadati</taxon>
        <taxon>Pseudomonadota</taxon>
        <taxon>Alphaproteobacteria</taxon>
        <taxon>Sphingomonadales</taxon>
        <taxon>Erythrobacteraceae</taxon>
        <taxon>Alteraurantiacibacter</taxon>
    </lineage>
</organism>
<dbReference type="Pfam" id="PF00672">
    <property type="entry name" value="HAMP"/>
    <property type="match status" value="1"/>
</dbReference>
<evidence type="ECO:0000256" key="9">
    <source>
        <dbReference type="ARBA" id="ARBA00022840"/>
    </source>
</evidence>
<evidence type="ECO:0000313" key="14">
    <source>
        <dbReference type="Proteomes" id="UP000466966"/>
    </source>
</evidence>
<keyword evidence="5" id="KW-0597">Phosphoprotein</keyword>
<dbReference type="CDD" id="cd00082">
    <property type="entry name" value="HisKA"/>
    <property type="match status" value="1"/>
</dbReference>
<dbReference type="InterPro" id="IPR003594">
    <property type="entry name" value="HATPase_dom"/>
</dbReference>
<dbReference type="PROSITE" id="PS50885">
    <property type="entry name" value="HAMP"/>
    <property type="match status" value="1"/>
</dbReference>
<dbReference type="InterPro" id="IPR036097">
    <property type="entry name" value="HisK_dim/P_sf"/>
</dbReference>
<evidence type="ECO:0000313" key="13">
    <source>
        <dbReference type="EMBL" id="MXO71864.1"/>
    </source>
</evidence>
<evidence type="ECO:0000256" key="2">
    <source>
        <dbReference type="ARBA" id="ARBA00004651"/>
    </source>
</evidence>
<dbReference type="SMART" id="SM00388">
    <property type="entry name" value="HisKA"/>
    <property type="match status" value="1"/>
</dbReference>
<gene>
    <name evidence="13" type="ORF">GRI99_09480</name>
</gene>
<dbReference type="Gene3D" id="1.10.287.130">
    <property type="match status" value="1"/>
</dbReference>
<dbReference type="InterPro" id="IPR038421">
    <property type="entry name" value="RisS_PPD_sf"/>
</dbReference>
<dbReference type="Pfam" id="PF00512">
    <property type="entry name" value="HisKA"/>
    <property type="match status" value="1"/>
</dbReference>
<dbReference type="SUPFAM" id="SSF47384">
    <property type="entry name" value="Homodimeric domain of signal transducing histidine kinase"/>
    <property type="match status" value="1"/>
</dbReference>
<dbReference type="Proteomes" id="UP000466966">
    <property type="component" value="Unassembled WGS sequence"/>
</dbReference>
<dbReference type="Gene3D" id="3.30.450.300">
    <property type="entry name" value="Sensor histidine kinase RisS, periplasmic domain"/>
    <property type="match status" value="1"/>
</dbReference>
<comment type="catalytic activity">
    <reaction evidence="1">
        <text>ATP + protein L-histidine = ADP + protein N-phospho-L-histidine.</text>
        <dbReference type="EC" id="2.7.13.3"/>
    </reaction>
</comment>
<dbReference type="CDD" id="cd06225">
    <property type="entry name" value="HAMP"/>
    <property type="match status" value="1"/>
</dbReference>
<evidence type="ECO:0000256" key="1">
    <source>
        <dbReference type="ARBA" id="ARBA00000085"/>
    </source>
</evidence>
<dbReference type="RefSeq" id="WP_160771801.1">
    <property type="nucleotide sequence ID" value="NZ_WTYV01000003.1"/>
</dbReference>
<evidence type="ECO:0000256" key="10">
    <source>
        <dbReference type="SAM" id="Phobius"/>
    </source>
</evidence>
<dbReference type="InterPro" id="IPR036890">
    <property type="entry name" value="HATPase_C_sf"/>
</dbReference>
<feature type="domain" description="Histidine kinase" evidence="11">
    <location>
        <begin position="230"/>
        <end position="426"/>
    </location>
</feature>
<comment type="subcellular location">
    <subcellularLocation>
        <location evidence="2">Cell membrane</location>
        <topology evidence="2">Multi-pass membrane protein</topology>
    </subcellularLocation>
</comment>
<keyword evidence="9" id="KW-0067">ATP-binding</keyword>
<dbReference type="CDD" id="cd00075">
    <property type="entry name" value="HATPase"/>
    <property type="match status" value="1"/>
</dbReference>
<evidence type="ECO:0000259" key="12">
    <source>
        <dbReference type="PROSITE" id="PS50885"/>
    </source>
</evidence>
<name>A0A844YZH3_9SPHN</name>
<dbReference type="Gene3D" id="3.30.565.10">
    <property type="entry name" value="Histidine kinase-like ATPase, C-terminal domain"/>
    <property type="match status" value="1"/>
</dbReference>
<dbReference type="EC" id="2.7.13.3" evidence="3"/>
<dbReference type="EMBL" id="WTYV01000003">
    <property type="protein sequence ID" value="MXO71864.1"/>
    <property type="molecule type" value="Genomic_DNA"/>
</dbReference>
<evidence type="ECO:0000256" key="3">
    <source>
        <dbReference type="ARBA" id="ARBA00012438"/>
    </source>
</evidence>
<dbReference type="AlphaFoldDB" id="A0A844YZH3"/>
<sequence>MFRSLFGRNFALLVVLVLMAQLVAGVAVSVFVIRPQLDRATSIVADMVDNLSVTLDAVPPEQRAAVIEHYAQQRSAIILPDGAEPRGENKRPRMLERAYLGMLAKSLRGQESITWRMDENSRLWLHLRLGGEQYWMALESPRLWTPFTTLSLVMAITLVAATLAGFLVQRRLSAPLERVARAADAFDPQRPHAALLEDGATEIAQLSASFNRMGERLGAVEREREIMLAGISHDLRTPLAKLRLSLAMMKGEDADLLEGCDRQVDTIDLMLGQFFDFARGFKDEPVADCTLAPVLAEAVARADGKDVVTVDCPAELAISIRAEALTRGLSNLIRNALVHGTPPIKVLASRDDAGVEIRVTDAGPGFPASAEARLLNPFVRGNEARSTAGSGLGLAIAQRAVAANAGLLHFERDGGFSAVMTIDRSNGDHR</sequence>
<dbReference type="InterPro" id="IPR005467">
    <property type="entry name" value="His_kinase_dom"/>
</dbReference>
<keyword evidence="8" id="KW-0418">Kinase</keyword>
<dbReference type="InterPro" id="IPR004358">
    <property type="entry name" value="Sig_transdc_His_kin-like_C"/>
</dbReference>
<keyword evidence="6" id="KW-0808">Transferase</keyword>
<dbReference type="PROSITE" id="PS50109">
    <property type="entry name" value="HIS_KIN"/>
    <property type="match status" value="1"/>
</dbReference>
<dbReference type="SMART" id="SM00387">
    <property type="entry name" value="HATPase_c"/>
    <property type="match status" value="1"/>
</dbReference>
<dbReference type="PANTHER" id="PTHR44936:SF10">
    <property type="entry name" value="SENSOR PROTEIN RSTB"/>
    <property type="match status" value="1"/>
</dbReference>
<evidence type="ECO:0000256" key="7">
    <source>
        <dbReference type="ARBA" id="ARBA00022741"/>
    </source>
</evidence>
<dbReference type="Pfam" id="PF02518">
    <property type="entry name" value="HATPase_c"/>
    <property type="match status" value="1"/>
</dbReference>
<keyword evidence="7" id="KW-0547">Nucleotide-binding</keyword>
<keyword evidence="10" id="KW-0472">Membrane</keyword>
<feature type="transmembrane region" description="Helical" evidence="10">
    <location>
        <begin position="143"/>
        <end position="168"/>
    </location>
</feature>
<reference evidence="13 14" key="1">
    <citation type="submission" date="2019-12" db="EMBL/GenBank/DDBJ databases">
        <title>Genomic-based taxomic classification of the family Erythrobacteraceae.</title>
        <authorList>
            <person name="Xu L."/>
        </authorList>
    </citation>
    <scope>NUCLEOTIDE SEQUENCE [LARGE SCALE GENOMIC DNA]</scope>
    <source>
        <strain evidence="13 14">M0322</strain>
    </source>
</reference>
<comment type="caution">
    <text evidence="13">The sequence shown here is derived from an EMBL/GenBank/DDBJ whole genome shotgun (WGS) entry which is preliminary data.</text>
</comment>
<dbReference type="SMART" id="SM00304">
    <property type="entry name" value="HAMP"/>
    <property type="match status" value="1"/>
</dbReference>
<dbReference type="PRINTS" id="PR00344">
    <property type="entry name" value="BCTRLSENSOR"/>
</dbReference>
<evidence type="ECO:0000259" key="11">
    <source>
        <dbReference type="PROSITE" id="PS50109"/>
    </source>
</evidence>
<evidence type="ECO:0000256" key="5">
    <source>
        <dbReference type="ARBA" id="ARBA00022553"/>
    </source>
</evidence>
<accession>A0A844YZH3</accession>
<evidence type="ECO:0000256" key="4">
    <source>
        <dbReference type="ARBA" id="ARBA00022475"/>
    </source>
</evidence>
<dbReference type="InterPro" id="IPR050980">
    <property type="entry name" value="2C_sensor_his_kinase"/>
</dbReference>
<keyword evidence="14" id="KW-1185">Reference proteome</keyword>
<keyword evidence="4" id="KW-1003">Cell membrane</keyword>
<dbReference type="GO" id="GO:0000155">
    <property type="term" value="F:phosphorelay sensor kinase activity"/>
    <property type="evidence" value="ECO:0007669"/>
    <property type="project" value="InterPro"/>
</dbReference>
<dbReference type="PANTHER" id="PTHR44936">
    <property type="entry name" value="SENSOR PROTEIN CREC"/>
    <property type="match status" value="1"/>
</dbReference>
<protein>
    <recommendedName>
        <fullName evidence="3">histidine kinase</fullName>
        <ecNumber evidence="3">2.7.13.3</ecNumber>
    </recommendedName>
</protein>
<dbReference type="GO" id="GO:0005886">
    <property type="term" value="C:plasma membrane"/>
    <property type="evidence" value="ECO:0007669"/>
    <property type="project" value="UniProtKB-SubCell"/>
</dbReference>